<evidence type="ECO:0000313" key="3">
    <source>
        <dbReference type="Proteomes" id="UP000007254"/>
    </source>
</evidence>
<dbReference type="InterPro" id="IPR036465">
    <property type="entry name" value="vWFA_dom_sf"/>
</dbReference>
<dbReference type="SUPFAM" id="SSF53300">
    <property type="entry name" value="vWA-like"/>
    <property type="match status" value="1"/>
</dbReference>
<gene>
    <name evidence="2" type="ordered locus">Spith_1490</name>
</gene>
<dbReference type="InterPro" id="IPR002035">
    <property type="entry name" value="VWF_A"/>
</dbReference>
<dbReference type="PROSITE" id="PS50234">
    <property type="entry name" value="VWFA"/>
    <property type="match status" value="1"/>
</dbReference>
<dbReference type="Gene3D" id="3.40.50.410">
    <property type="entry name" value="von Willebrand factor, type A domain"/>
    <property type="match status" value="1"/>
</dbReference>
<dbReference type="PANTHER" id="PTHR35023:SF1">
    <property type="entry name" value="MG-PROTOPORPHYRIN IX CHELATASE"/>
    <property type="match status" value="1"/>
</dbReference>
<dbReference type="EMBL" id="CP002903">
    <property type="protein sequence ID" value="AEJ61753.1"/>
    <property type="molecule type" value="Genomic_DNA"/>
</dbReference>
<sequence length="278" mass="29688">MVEIGELDFEGGMRDVGRGVWRREVEYERGRAVGVRPFGEGEAVRDVAVGTSLVAAAGEGVRRREGRLVPGVRRGHLRRWVRRRGALDVVVLVVDASASMGWGERMRVAKGAALWMLERAYLLRCRVAVVAFRGEGAEVVLPPTVSRELGKVRLARMPVGDATPLPAGLLEAARLVEAEGLRSPGTRATVVLISDGESNVPLRDGADSFSEAVGIVRALVGKGVRVVCVDAGMGEGRMAELARKGGADYRQLPRVPGALGAFVSDLVVSTDSTYGEHV</sequence>
<accession>G0GAD4</accession>
<feature type="domain" description="VWFA" evidence="1">
    <location>
        <begin position="89"/>
        <end position="241"/>
    </location>
</feature>
<dbReference type="PANTHER" id="PTHR35023">
    <property type="entry name" value="CHELATASE-RELATED"/>
    <property type="match status" value="1"/>
</dbReference>
<dbReference type="Pfam" id="PF13519">
    <property type="entry name" value="VWA_2"/>
    <property type="match status" value="1"/>
</dbReference>
<dbReference type="HOGENOM" id="CLU_087292_0_0_12"/>
<dbReference type="SMART" id="SM00327">
    <property type="entry name" value="VWA"/>
    <property type="match status" value="1"/>
</dbReference>
<dbReference type="Proteomes" id="UP000007254">
    <property type="component" value="Chromosome"/>
</dbReference>
<dbReference type="InterPro" id="IPR052989">
    <property type="entry name" value="Mg-chelatase_DI-like"/>
</dbReference>
<name>G0GAD4_WINT7</name>
<dbReference type="KEGG" id="stq:Spith_1490"/>
<evidence type="ECO:0000259" key="1">
    <source>
        <dbReference type="PROSITE" id="PS50234"/>
    </source>
</evidence>
<reference evidence="2 3" key="1">
    <citation type="submission" date="2011-06" db="EMBL/GenBank/DDBJ databases">
        <title>The complete genome of Spirochaeta thermophila DSM 6578.</title>
        <authorList>
            <consortium name="US DOE Joint Genome Institute (JGI-PGF)"/>
            <person name="Lucas S."/>
            <person name="Lapidus A."/>
            <person name="Bruce D."/>
            <person name="Goodwin L."/>
            <person name="Pitluck S."/>
            <person name="Peters L."/>
            <person name="Kyrpides N."/>
            <person name="Mavromatis K."/>
            <person name="Ivanova N."/>
            <person name="Mikailova N."/>
            <person name="Pagani I."/>
            <person name="Chertkov O."/>
            <person name="Detter J.C."/>
            <person name="Tapia R."/>
            <person name="Han C."/>
            <person name="Land M."/>
            <person name="Hauser L."/>
            <person name="Markowitz V."/>
            <person name="Cheng J.-F."/>
            <person name="Hugenholtz P."/>
            <person name="Woyke T."/>
            <person name="Wu D."/>
            <person name="Spring S."/>
            <person name="Merkhoffer B."/>
            <person name="Schneider S."/>
            <person name="Klenk H.-P."/>
            <person name="Eisen J.A."/>
        </authorList>
    </citation>
    <scope>NUCLEOTIDE SEQUENCE [LARGE SCALE GENOMIC DNA]</scope>
    <source>
        <strain evidence="3">ATCC 700085 / DSM 6578 / Z-1203</strain>
    </source>
</reference>
<protein>
    <submittedName>
        <fullName evidence="2">von Willebrand factor type A</fullName>
    </submittedName>
</protein>
<organism evidence="2 3">
    <name type="scientific">Winmispira thermophila (strain ATCC 700085 / DSM 6578 / Z-1203)</name>
    <name type="common">Spirochaeta thermophila</name>
    <dbReference type="NCBI Taxonomy" id="869211"/>
    <lineage>
        <taxon>Bacteria</taxon>
        <taxon>Pseudomonadati</taxon>
        <taxon>Spirochaetota</taxon>
        <taxon>Spirochaetia</taxon>
        <taxon>Winmispirales</taxon>
        <taxon>Winmispiraceae</taxon>
        <taxon>Winmispira</taxon>
    </lineage>
</organism>
<dbReference type="AlphaFoldDB" id="G0GAD4"/>
<proteinExistence type="predicted"/>
<keyword evidence="3" id="KW-1185">Reference proteome</keyword>
<dbReference type="STRING" id="869211.Spith_1490"/>
<evidence type="ECO:0000313" key="2">
    <source>
        <dbReference type="EMBL" id="AEJ61753.1"/>
    </source>
</evidence>